<proteinExistence type="predicted"/>
<dbReference type="OMA" id="DMGEDLH"/>
<organism evidence="3 4">
    <name type="scientific">Endocarpon pusillum (strain Z07020 / HMAS-L-300199)</name>
    <name type="common">Lichen-forming fungus</name>
    <dbReference type="NCBI Taxonomy" id="1263415"/>
    <lineage>
        <taxon>Eukaryota</taxon>
        <taxon>Fungi</taxon>
        <taxon>Dikarya</taxon>
        <taxon>Ascomycota</taxon>
        <taxon>Pezizomycotina</taxon>
        <taxon>Eurotiomycetes</taxon>
        <taxon>Chaetothyriomycetidae</taxon>
        <taxon>Verrucariales</taxon>
        <taxon>Verrucariaceae</taxon>
        <taxon>Endocarpon</taxon>
    </lineage>
</organism>
<dbReference type="HOGENOM" id="CLU_051552_0_0_1"/>
<dbReference type="InterPro" id="IPR024638">
    <property type="entry name" value="Ctk3_N"/>
</dbReference>
<evidence type="ECO:0000256" key="1">
    <source>
        <dbReference type="SAM" id="MobiDB-lite"/>
    </source>
</evidence>
<dbReference type="FunFam" id="1.25.40.90:FF:000032">
    <property type="entry name" value="CTD kinase subunit gamma"/>
    <property type="match status" value="1"/>
</dbReference>
<dbReference type="GO" id="GO:0032786">
    <property type="term" value="P:positive regulation of DNA-templated transcription, elongation"/>
    <property type="evidence" value="ECO:0007669"/>
    <property type="project" value="InterPro"/>
</dbReference>
<dbReference type="InterPro" id="IPR008942">
    <property type="entry name" value="ENTH_VHS"/>
</dbReference>
<feature type="region of interest" description="Disordered" evidence="1">
    <location>
        <begin position="148"/>
        <end position="222"/>
    </location>
</feature>
<evidence type="ECO:0000313" key="4">
    <source>
        <dbReference type="Proteomes" id="UP000019373"/>
    </source>
</evidence>
<dbReference type="AlphaFoldDB" id="U1GT24"/>
<dbReference type="Pfam" id="PF12350">
    <property type="entry name" value="CTK3_C"/>
    <property type="match status" value="1"/>
</dbReference>
<feature type="compositionally biased region" description="Gly residues" evidence="1">
    <location>
        <begin position="208"/>
        <end position="220"/>
    </location>
</feature>
<name>U1GT24_ENDPU</name>
<dbReference type="eggNOG" id="ENOG502S1MK">
    <property type="taxonomic scope" value="Eukaryota"/>
</dbReference>
<feature type="domain" description="CID" evidence="2">
    <location>
        <begin position="3"/>
        <end position="148"/>
    </location>
</feature>
<dbReference type="InterPro" id="IPR006569">
    <property type="entry name" value="CID_dom"/>
</dbReference>
<dbReference type="GO" id="GO:0070692">
    <property type="term" value="C:CTDK-1 complex"/>
    <property type="evidence" value="ECO:0007669"/>
    <property type="project" value="InterPro"/>
</dbReference>
<dbReference type="InterPro" id="IPR042326">
    <property type="entry name" value="Ctk3"/>
</dbReference>
<dbReference type="PROSITE" id="PS51391">
    <property type="entry name" value="CID"/>
    <property type="match status" value="1"/>
</dbReference>
<dbReference type="Gene3D" id="1.25.40.90">
    <property type="match status" value="1"/>
</dbReference>
<evidence type="ECO:0000259" key="2">
    <source>
        <dbReference type="PROSITE" id="PS51391"/>
    </source>
</evidence>
<keyword evidence="4" id="KW-1185">Reference proteome</keyword>
<feature type="compositionally biased region" description="Basic and acidic residues" evidence="1">
    <location>
        <begin position="185"/>
        <end position="203"/>
    </location>
</feature>
<sequence length="299" mass="32913">MADPFEVRLRFTNLLSHLSASSTASIRCAQYALKHRDMDEDLHSCILEQLERNNMNNRANIMYFLEHFCELSIKEGYEEYVVMIRRDIGRIVEAVVAAPGEVGAGGGGAGAAKANVKVVRRVVGVLGEKGVLGQEVVEEMEGLLRDREGASVGGLLEEDEENREGAAEEVSGDAEMGEGVNVADVPKEDLTAKEQRMDVDSRHTPRVGSGGAGAGPGGKQVNGAVRMDKRVIEQRIEEDRERNKRLRESVWAVGKDDQEELDKMWDEGSDVGDDDFLMAREEAEERRQGASFSHQLPVS</sequence>
<dbReference type="PANTHER" id="PTHR28291:SF1">
    <property type="entry name" value="CTD KINASE SUBUNIT GAMMA"/>
    <property type="match status" value="1"/>
</dbReference>
<dbReference type="GO" id="GO:0045943">
    <property type="term" value="P:positive regulation of transcription by RNA polymerase I"/>
    <property type="evidence" value="ECO:0007669"/>
    <property type="project" value="TreeGrafter"/>
</dbReference>
<dbReference type="OrthoDB" id="21266at2759"/>
<dbReference type="Proteomes" id="UP000019373">
    <property type="component" value="Unassembled WGS sequence"/>
</dbReference>
<accession>U1GT24</accession>
<reference evidence="4" key="1">
    <citation type="journal article" date="2014" name="BMC Genomics">
        <title>Genome characteristics reveal the impact of lichenization on lichen-forming fungus Endocarpon pusillum Hedwig (Verrucariales, Ascomycota).</title>
        <authorList>
            <person name="Wang Y.-Y."/>
            <person name="Liu B."/>
            <person name="Zhang X.-Y."/>
            <person name="Zhou Q.-M."/>
            <person name="Zhang T."/>
            <person name="Li H."/>
            <person name="Yu Y.-F."/>
            <person name="Zhang X.-L."/>
            <person name="Hao X.-Y."/>
            <person name="Wang M."/>
            <person name="Wang L."/>
            <person name="Wei J.-C."/>
        </authorList>
    </citation>
    <scope>NUCLEOTIDE SEQUENCE [LARGE SCALE GENOMIC DNA]</scope>
    <source>
        <strain evidence="4">Z07020 / HMAS-L-300199</strain>
    </source>
</reference>
<dbReference type="Pfam" id="PF12243">
    <property type="entry name" value="CTK3"/>
    <property type="match status" value="1"/>
</dbReference>
<evidence type="ECO:0000313" key="3">
    <source>
        <dbReference type="EMBL" id="ERF75131.1"/>
    </source>
</evidence>
<dbReference type="PANTHER" id="PTHR28291">
    <property type="entry name" value="CTD KINASE SUBUNIT GAMMA"/>
    <property type="match status" value="1"/>
</dbReference>
<dbReference type="GeneID" id="19242700"/>
<dbReference type="InterPro" id="IPR024637">
    <property type="entry name" value="Ctk3_C"/>
</dbReference>
<dbReference type="EMBL" id="KE720819">
    <property type="protein sequence ID" value="ERF75131.1"/>
    <property type="molecule type" value="Genomic_DNA"/>
</dbReference>
<protein>
    <recommendedName>
        <fullName evidence="2">CID domain-containing protein</fullName>
    </recommendedName>
</protein>
<gene>
    <name evidence="3" type="ORF">EPUS_07820</name>
</gene>
<dbReference type="RefSeq" id="XP_007787564.1">
    <property type="nucleotide sequence ID" value="XM_007789374.1"/>
</dbReference>